<dbReference type="SUPFAM" id="SSF50916">
    <property type="entry name" value="Rap30/74 interaction domains"/>
    <property type="match status" value="1"/>
</dbReference>
<comment type="caution">
    <text evidence="13">The sequence shown here is derived from an EMBL/GenBank/DDBJ whole genome shotgun (WGS) entry which is preliminary data.</text>
</comment>
<feature type="compositionally biased region" description="Low complexity" evidence="10">
    <location>
        <begin position="323"/>
        <end position="338"/>
    </location>
</feature>
<evidence type="ECO:0000256" key="8">
    <source>
        <dbReference type="ARBA" id="ARBA00081473"/>
    </source>
</evidence>
<comment type="subcellular location">
    <subcellularLocation>
        <location evidence="1">Nucleus</location>
    </subcellularLocation>
</comment>
<evidence type="ECO:0000256" key="4">
    <source>
        <dbReference type="ARBA" id="ARBA00023015"/>
    </source>
</evidence>
<dbReference type="FunFam" id="1.10.10.10:FF:000035">
    <property type="entry name" value="General transcription factor IIF subunit 2"/>
    <property type="match status" value="1"/>
</dbReference>
<evidence type="ECO:0000256" key="9">
    <source>
        <dbReference type="ARBA" id="ARBA00081863"/>
    </source>
</evidence>
<dbReference type="CDD" id="cd07980">
    <property type="entry name" value="TFIIF_beta"/>
    <property type="match status" value="1"/>
</dbReference>
<sequence>MADPVVKPDPDAPVGSPFMEDVLDESTDLEFFDKFPDAEMYNKMYLARLPSYLWEAWSKLDDDAEIEIGKIRQWSDKDGNLKLQMRLHPNATHQGLPKEYNLEVTNPAVHNMFVFTEQDLPSYAAKNKERANALAAGIPAHLLRQQQQNQQAKLQAADQQPGERSSRRPAPYTRKAIPKKTAIRGRIKHEVLCTPAPNAETEKFLFTRTKKTQETQRKMNVYGEMKPVTGIQNESQWIKISEKPTKAKKMENKATRWPENQLLDAIAKCFSDHKYWSVRAFRNVIPQPEAYLRETLEKIAVLHRSGSFANHWSLKPEYQGMLSQASQPAEDAAAPAADLVSDEEDEDVQMEDVL</sequence>
<dbReference type="GO" id="GO:0006367">
    <property type="term" value="P:transcription initiation at RNA polymerase II promoter"/>
    <property type="evidence" value="ECO:0007669"/>
    <property type="project" value="InterPro"/>
</dbReference>
<keyword evidence="4" id="KW-0805">Transcription regulation</keyword>
<reference evidence="13" key="1">
    <citation type="journal article" date="2023" name="Mol. Phylogenet. Evol.">
        <title>Genome-scale phylogeny and comparative genomics of the fungal order Sordariales.</title>
        <authorList>
            <person name="Hensen N."/>
            <person name="Bonometti L."/>
            <person name="Westerberg I."/>
            <person name="Brannstrom I.O."/>
            <person name="Guillou S."/>
            <person name="Cros-Aarteil S."/>
            <person name="Calhoun S."/>
            <person name="Haridas S."/>
            <person name="Kuo A."/>
            <person name="Mondo S."/>
            <person name="Pangilinan J."/>
            <person name="Riley R."/>
            <person name="LaButti K."/>
            <person name="Andreopoulos B."/>
            <person name="Lipzen A."/>
            <person name="Chen C."/>
            <person name="Yan M."/>
            <person name="Daum C."/>
            <person name="Ng V."/>
            <person name="Clum A."/>
            <person name="Steindorff A."/>
            <person name="Ohm R.A."/>
            <person name="Martin F."/>
            <person name="Silar P."/>
            <person name="Natvig D.O."/>
            <person name="Lalanne C."/>
            <person name="Gautier V."/>
            <person name="Ament-Velasquez S.L."/>
            <person name="Kruys A."/>
            <person name="Hutchinson M.I."/>
            <person name="Powell A.J."/>
            <person name="Barry K."/>
            <person name="Miller A.N."/>
            <person name="Grigoriev I.V."/>
            <person name="Debuchy R."/>
            <person name="Gladieux P."/>
            <person name="Hiltunen Thoren M."/>
            <person name="Johannesson H."/>
        </authorList>
    </citation>
    <scope>NUCLEOTIDE SEQUENCE</scope>
    <source>
        <strain evidence="13">PSN309</strain>
    </source>
</reference>
<evidence type="ECO:0000256" key="10">
    <source>
        <dbReference type="SAM" id="MobiDB-lite"/>
    </source>
</evidence>
<dbReference type="PANTHER" id="PTHR10445">
    <property type="entry name" value="GENERAL TRANSCRIPTION FACTOR IIF SUBUNIT 2"/>
    <property type="match status" value="1"/>
</dbReference>
<keyword evidence="5" id="KW-0238">DNA-binding</keyword>
<dbReference type="GO" id="GO:0005674">
    <property type="term" value="C:transcription factor TFIIF complex"/>
    <property type="evidence" value="ECO:0007669"/>
    <property type="project" value="InterPro"/>
</dbReference>
<feature type="domain" description="TFIIF beta subunit N-terminal" evidence="12">
    <location>
        <begin position="42"/>
        <end position="196"/>
    </location>
</feature>
<dbReference type="SUPFAM" id="SSF46785">
    <property type="entry name" value="Winged helix' DNA-binding domain"/>
    <property type="match status" value="1"/>
</dbReference>
<dbReference type="EMBL" id="MU864380">
    <property type="protein sequence ID" value="KAK4189005.1"/>
    <property type="molecule type" value="Genomic_DNA"/>
</dbReference>
<evidence type="ECO:0000256" key="3">
    <source>
        <dbReference type="ARBA" id="ARBA00021453"/>
    </source>
</evidence>
<feature type="region of interest" description="Disordered" evidence="10">
    <location>
        <begin position="321"/>
        <end position="354"/>
    </location>
</feature>
<evidence type="ECO:0000256" key="1">
    <source>
        <dbReference type="ARBA" id="ARBA00004123"/>
    </source>
</evidence>
<dbReference type="Gene3D" id="1.10.10.10">
    <property type="entry name" value="Winged helix-like DNA-binding domain superfamily/Winged helix DNA-binding domain"/>
    <property type="match status" value="1"/>
</dbReference>
<name>A0AAN6WXB0_9PEZI</name>
<keyword evidence="6" id="KW-0804">Transcription</keyword>
<accession>A0AAN6WXB0</accession>
<dbReference type="GO" id="GO:0003677">
    <property type="term" value="F:DNA binding"/>
    <property type="evidence" value="ECO:0007669"/>
    <property type="project" value="UniProtKB-KW"/>
</dbReference>
<dbReference type="InterPro" id="IPR040504">
    <property type="entry name" value="TFIIF_beta_N"/>
</dbReference>
<dbReference type="Pfam" id="PF17683">
    <property type="entry name" value="TFIIF_beta_N"/>
    <property type="match status" value="1"/>
</dbReference>
<dbReference type="Pfam" id="PF02270">
    <property type="entry name" value="TFIIF_beta"/>
    <property type="match status" value="1"/>
</dbReference>
<feature type="region of interest" description="Disordered" evidence="10">
    <location>
        <begin position="145"/>
        <end position="180"/>
    </location>
</feature>
<evidence type="ECO:0000313" key="13">
    <source>
        <dbReference type="EMBL" id="KAK4189005.1"/>
    </source>
</evidence>
<dbReference type="Proteomes" id="UP001302126">
    <property type="component" value="Unassembled WGS sequence"/>
</dbReference>
<feature type="compositionally biased region" description="Low complexity" evidence="10">
    <location>
        <begin position="145"/>
        <end position="160"/>
    </location>
</feature>
<feature type="compositionally biased region" description="Acidic residues" evidence="10">
    <location>
        <begin position="340"/>
        <end position="354"/>
    </location>
</feature>
<comment type="similarity">
    <text evidence="2">Belongs to the TFIIF beta subunit family.</text>
</comment>
<evidence type="ECO:0000256" key="6">
    <source>
        <dbReference type="ARBA" id="ARBA00023163"/>
    </source>
</evidence>
<dbReference type="InterPro" id="IPR036390">
    <property type="entry name" value="WH_DNA-bd_sf"/>
</dbReference>
<dbReference type="InterPro" id="IPR011039">
    <property type="entry name" value="TFIIF_interaction"/>
</dbReference>
<evidence type="ECO:0000256" key="7">
    <source>
        <dbReference type="ARBA" id="ARBA00023242"/>
    </source>
</evidence>
<evidence type="ECO:0000313" key="14">
    <source>
        <dbReference type="Proteomes" id="UP001302126"/>
    </source>
</evidence>
<dbReference type="AlphaFoldDB" id="A0AAN6WXB0"/>
<organism evidence="13 14">
    <name type="scientific">Podospora australis</name>
    <dbReference type="NCBI Taxonomy" id="1536484"/>
    <lineage>
        <taxon>Eukaryota</taxon>
        <taxon>Fungi</taxon>
        <taxon>Dikarya</taxon>
        <taxon>Ascomycota</taxon>
        <taxon>Pezizomycotina</taxon>
        <taxon>Sordariomycetes</taxon>
        <taxon>Sordariomycetidae</taxon>
        <taxon>Sordariales</taxon>
        <taxon>Podosporaceae</taxon>
        <taxon>Podospora</taxon>
    </lineage>
</organism>
<dbReference type="InterPro" id="IPR036388">
    <property type="entry name" value="WH-like_DNA-bd_sf"/>
</dbReference>
<gene>
    <name evidence="13" type="ORF">QBC35DRAFT_381246</name>
</gene>
<proteinExistence type="inferred from homology"/>
<dbReference type="InterPro" id="IPR003196">
    <property type="entry name" value="TFIIF_beta"/>
</dbReference>
<keyword evidence="14" id="KW-1185">Reference proteome</keyword>
<dbReference type="InterPro" id="IPR040450">
    <property type="entry name" value="TFIIF_beta_HTH"/>
</dbReference>
<evidence type="ECO:0000259" key="12">
    <source>
        <dbReference type="Pfam" id="PF17683"/>
    </source>
</evidence>
<feature type="domain" description="TFIIF beta subunit HTH" evidence="11">
    <location>
        <begin position="256"/>
        <end position="319"/>
    </location>
</feature>
<evidence type="ECO:0000259" key="11">
    <source>
        <dbReference type="Pfam" id="PF02270"/>
    </source>
</evidence>
<evidence type="ECO:0000256" key="2">
    <source>
        <dbReference type="ARBA" id="ARBA00009543"/>
    </source>
</evidence>
<reference evidence="13" key="2">
    <citation type="submission" date="2023-05" db="EMBL/GenBank/DDBJ databases">
        <authorList>
            <consortium name="Lawrence Berkeley National Laboratory"/>
            <person name="Steindorff A."/>
            <person name="Hensen N."/>
            <person name="Bonometti L."/>
            <person name="Westerberg I."/>
            <person name="Brannstrom I.O."/>
            <person name="Guillou S."/>
            <person name="Cros-Aarteil S."/>
            <person name="Calhoun S."/>
            <person name="Haridas S."/>
            <person name="Kuo A."/>
            <person name="Mondo S."/>
            <person name="Pangilinan J."/>
            <person name="Riley R."/>
            <person name="Labutti K."/>
            <person name="Andreopoulos B."/>
            <person name="Lipzen A."/>
            <person name="Chen C."/>
            <person name="Yanf M."/>
            <person name="Daum C."/>
            <person name="Ng V."/>
            <person name="Clum A."/>
            <person name="Ohm R."/>
            <person name="Martin F."/>
            <person name="Silar P."/>
            <person name="Natvig D."/>
            <person name="Lalanne C."/>
            <person name="Gautier V."/>
            <person name="Ament-Velasquez S.L."/>
            <person name="Kruys A."/>
            <person name="Hutchinson M.I."/>
            <person name="Powell A.J."/>
            <person name="Barry K."/>
            <person name="Miller A.N."/>
            <person name="Grigoriev I.V."/>
            <person name="Debuchy R."/>
            <person name="Gladieux P."/>
            <person name="Thoren M.H."/>
            <person name="Johannesson H."/>
        </authorList>
    </citation>
    <scope>NUCLEOTIDE SEQUENCE</scope>
    <source>
        <strain evidence="13">PSN309</strain>
    </source>
</reference>
<protein>
    <recommendedName>
        <fullName evidence="3">Transcription initiation factor IIF subunit beta</fullName>
    </recommendedName>
    <alternativeName>
        <fullName evidence="9">TFIIF medium subunit</fullName>
    </alternativeName>
    <alternativeName>
        <fullName evidence="8">TFIIF-beta</fullName>
    </alternativeName>
</protein>
<evidence type="ECO:0000256" key="5">
    <source>
        <dbReference type="ARBA" id="ARBA00023125"/>
    </source>
</evidence>
<keyword evidence="7" id="KW-0539">Nucleus</keyword>
<dbReference type="PANTHER" id="PTHR10445:SF0">
    <property type="entry name" value="GENERAL TRANSCRIPTION FACTOR IIF SUBUNIT 2"/>
    <property type="match status" value="1"/>
</dbReference>